<keyword evidence="4 10" id="KW-0812">Transmembrane</keyword>
<sequence length="355" mass="42009">MKVYTSIIFWMRAIACLSIVMIHTITTTFYKFDMPNEGYLLRVFQLLLLYATPMFVFISEFLLAKHYKTQVKEGFVKQKLLTLGIPYIIINLGLAYVYGHPSNLTEYLDSVKFMMFHGGTLTYFIIIIFQFYALHMLFAKHLVKLNPLKLIAYSLIVTTLFWAMRTFVDAPEVWYLNWLWQREGWMIFIGWLSYFLLGFYMGYYYEALMTNIQKYTKYIVLGTIIVIVITLINYLSGWLTLVDSKRIDTPIYVTMIILIFFLISSYVKYVPKFFILISNYSFSIYLIHYFIVHRLGTLHDHPIFNILFTFTLTITFSICIAYVFNQFKLGKYVVGGIGNVKYDKFYQSYKNNLVD</sequence>
<evidence type="ECO:0000313" key="13">
    <source>
        <dbReference type="Proteomes" id="UP000034455"/>
    </source>
</evidence>
<dbReference type="GO" id="GO:0005886">
    <property type="term" value="C:plasma membrane"/>
    <property type="evidence" value="ECO:0007669"/>
    <property type="project" value="UniProtKB-SubCell"/>
</dbReference>
<feature type="transmembrane region" description="Helical" evidence="10">
    <location>
        <begin position="39"/>
        <end position="59"/>
    </location>
</feature>
<feature type="transmembrane region" description="Helical" evidence="10">
    <location>
        <begin position="273"/>
        <end position="291"/>
    </location>
</feature>
<dbReference type="PATRIC" id="fig|74704.6.peg.1190"/>
<evidence type="ECO:0000256" key="8">
    <source>
        <dbReference type="ARBA" id="ARBA00042402"/>
    </source>
</evidence>
<dbReference type="Proteomes" id="UP000034455">
    <property type="component" value="Unassembled WGS sequence"/>
</dbReference>
<keyword evidence="6 10" id="KW-0472">Membrane</keyword>
<dbReference type="EMBL" id="LAKJ01000019">
    <property type="protein sequence ID" value="KKI63052.1"/>
    <property type="molecule type" value="Genomic_DNA"/>
</dbReference>
<feature type="transmembrane region" description="Helical" evidence="10">
    <location>
        <begin position="119"/>
        <end position="138"/>
    </location>
</feature>
<evidence type="ECO:0000259" key="11">
    <source>
        <dbReference type="Pfam" id="PF01757"/>
    </source>
</evidence>
<comment type="subcellular location">
    <subcellularLocation>
        <location evidence="1">Cell membrane</location>
        <topology evidence="1">Multi-pass membrane protein</topology>
    </subcellularLocation>
</comment>
<keyword evidence="3" id="KW-1003">Cell membrane</keyword>
<evidence type="ECO:0000256" key="3">
    <source>
        <dbReference type="ARBA" id="ARBA00022475"/>
    </source>
</evidence>
<name>A0A0M2NSR1_STACC</name>
<accession>A0A0M2NSR1</accession>
<reference evidence="12 13" key="1">
    <citation type="submission" date="2015-03" db="EMBL/GenBank/DDBJ databases">
        <title>Genome Assembly of Staphylococcus cohnii subsp. cohnii strain G22B2.</title>
        <authorList>
            <person name="Nair G."/>
            <person name="Kaur G."/>
            <person name="Khatri I."/>
            <person name="Singh N.K."/>
            <person name="Sathyabama S."/>
            <person name="Maurya S.K."/>
            <person name="Subramanian S."/>
            <person name="Agrewala J.N."/>
            <person name="Mayilraj S."/>
        </authorList>
    </citation>
    <scope>NUCLEOTIDE SEQUENCE [LARGE SCALE GENOMIC DNA]</scope>
    <source>
        <strain evidence="12 13">G22B2</strain>
    </source>
</reference>
<dbReference type="PANTHER" id="PTHR40074">
    <property type="entry name" value="O-ACETYLTRANSFERASE WECH"/>
    <property type="match status" value="1"/>
</dbReference>
<keyword evidence="5 10" id="KW-1133">Transmembrane helix</keyword>
<evidence type="ECO:0000256" key="5">
    <source>
        <dbReference type="ARBA" id="ARBA00022989"/>
    </source>
</evidence>
<evidence type="ECO:0000256" key="7">
    <source>
        <dbReference type="ARBA" id="ARBA00041028"/>
    </source>
</evidence>
<organism evidence="12 13">
    <name type="scientific">Staphylococcus cohnii subsp. cohnii</name>
    <dbReference type="NCBI Taxonomy" id="74704"/>
    <lineage>
        <taxon>Bacteria</taxon>
        <taxon>Bacillati</taxon>
        <taxon>Bacillota</taxon>
        <taxon>Bacilli</taxon>
        <taxon>Bacillales</taxon>
        <taxon>Staphylococcaceae</taxon>
        <taxon>Staphylococcus</taxon>
        <taxon>Staphylococcus cohnii species complex</taxon>
    </lineage>
</organism>
<feature type="transmembrane region" description="Helical" evidence="10">
    <location>
        <begin position="303"/>
        <end position="324"/>
    </location>
</feature>
<dbReference type="PANTHER" id="PTHR40074:SF2">
    <property type="entry name" value="O-ACETYLTRANSFERASE WECH"/>
    <property type="match status" value="1"/>
</dbReference>
<dbReference type="GO" id="GO:0016413">
    <property type="term" value="F:O-acetyltransferase activity"/>
    <property type="evidence" value="ECO:0007669"/>
    <property type="project" value="TreeGrafter"/>
</dbReference>
<dbReference type="RefSeq" id="WP_019469208.1">
    <property type="nucleotide sequence ID" value="NZ_LAKJ01000019.1"/>
</dbReference>
<evidence type="ECO:0000256" key="6">
    <source>
        <dbReference type="ARBA" id="ARBA00023136"/>
    </source>
</evidence>
<evidence type="ECO:0000313" key="12">
    <source>
        <dbReference type="EMBL" id="KKI63052.1"/>
    </source>
</evidence>
<feature type="transmembrane region" description="Helical" evidence="10">
    <location>
        <begin position="80"/>
        <end position="99"/>
    </location>
</feature>
<evidence type="ECO:0000256" key="2">
    <source>
        <dbReference type="ARBA" id="ARBA00007400"/>
    </source>
</evidence>
<evidence type="ECO:0000256" key="4">
    <source>
        <dbReference type="ARBA" id="ARBA00022692"/>
    </source>
</evidence>
<proteinExistence type="inferred from homology"/>
<protein>
    <recommendedName>
        <fullName evidence="7">Probable poly-beta-1,6-N-acetyl-D-glucosamine export protein</fullName>
    </recommendedName>
    <alternativeName>
        <fullName evidence="9">Biofilm polysaccharide intercellular adhesin export protein</fullName>
    </alternativeName>
    <alternativeName>
        <fullName evidence="8">Intercellular adhesion protein C</fullName>
    </alternativeName>
</protein>
<feature type="transmembrane region" description="Helical" evidence="10">
    <location>
        <begin position="218"/>
        <end position="237"/>
    </location>
</feature>
<dbReference type="GO" id="GO:0009246">
    <property type="term" value="P:enterobacterial common antigen biosynthetic process"/>
    <property type="evidence" value="ECO:0007669"/>
    <property type="project" value="TreeGrafter"/>
</dbReference>
<gene>
    <name evidence="12" type="ORF">UF66_1158</name>
</gene>
<feature type="transmembrane region" description="Helical" evidence="10">
    <location>
        <begin position="150"/>
        <end position="168"/>
    </location>
</feature>
<evidence type="ECO:0000256" key="1">
    <source>
        <dbReference type="ARBA" id="ARBA00004651"/>
    </source>
</evidence>
<dbReference type="Pfam" id="PF01757">
    <property type="entry name" value="Acyl_transf_3"/>
    <property type="match status" value="1"/>
</dbReference>
<comment type="caution">
    <text evidence="12">The sequence shown here is derived from an EMBL/GenBank/DDBJ whole genome shotgun (WGS) entry which is preliminary data.</text>
</comment>
<dbReference type="AlphaFoldDB" id="A0A0M2NSR1"/>
<feature type="transmembrane region" description="Helical" evidence="10">
    <location>
        <begin position="7"/>
        <end position="27"/>
    </location>
</feature>
<feature type="transmembrane region" description="Helical" evidence="10">
    <location>
        <begin position="249"/>
        <end position="266"/>
    </location>
</feature>
<feature type="transmembrane region" description="Helical" evidence="10">
    <location>
        <begin position="188"/>
        <end position="206"/>
    </location>
</feature>
<feature type="domain" description="Acyltransferase 3" evidence="11">
    <location>
        <begin position="10"/>
        <end position="322"/>
    </location>
</feature>
<evidence type="ECO:0000256" key="9">
    <source>
        <dbReference type="ARBA" id="ARBA00042839"/>
    </source>
</evidence>
<comment type="similarity">
    <text evidence="2">Belongs to the acyltransferase 3 family.</text>
</comment>
<dbReference type="InterPro" id="IPR002656">
    <property type="entry name" value="Acyl_transf_3_dom"/>
</dbReference>
<evidence type="ECO:0000256" key="10">
    <source>
        <dbReference type="SAM" id="Phobius"/>
    </source>
</evidence>